<comment type="caution">
    <text evidence="2">The sequence shown here is derived from an EMBL/GenBank/DDBJ whole genome shotgun (WGS) entry which is preliminary data.</text>
</comment>
<name>A0A944CJI1_9BACI</name>
<dbReference type="AlphaFoldDB" id="A0A944CJI1"/>
<proteinExistence type="predicted"/>
<organism evidence="2 3">
    <name type="scientific">Mesobacillus boroniphilus</name>
    <dbReference type="NCBI Taxonomy" id="308892"/>
    <lineage>
        <taxon>Bacteria</taxon>
        <taxon>Bacillati</taxon>
        <taxon>Bacillota</taxon>
        <taxon>Bacilli</taxon>
        <taxon>Bacillales</taxon>
        <taxon>Bacillaceae</taxon>
        <taxon>Mesobacillus</taxon>
    </lineage>
</organism>
<evidence type="ECO:0000313" key="3">
    <source>
        <dbReference type="Proteomes" id="UP000761411"/>
    </source>
</evidence>
<keyword evidence="1" id="KW-0812">Transmembrane</keyword>
<dbReference type="Proteomes" id="UP000761411">
    <property type="component" value="Unassembled WGS sequence"/>
</dbReference>
<evidence type="ECO:0000313" key="2">
    <source>
        <dbReference type="EMBL" id="MBS8262863.1"/>
    </source>
</evidence>
<sequence>MVENELQFLVTLFSFLTGMLLIMLIYLIMRKAAENRLRKRVEDYKRSMNDKLLHSILTGDFLRSLQADTKAKKLAIEQMLSNYAEILEGDEEKNNLKSLAEVLLSDHYRSGLQSSNWSTRMNALFFIEAFRIEDIKEDVIAMMKRRRITKDEKIRAMTILAQLQSKEIFQLVTEEYKDLSHLEYRNILSRLNERGFDQFLLGYNSCQAELKFAILDLVGLKKDLNYLQFAETVFSTSRGEERIRSLKALVSIGFVRDLENYLPLLKSLNWEERMLAARLAGTMRVEHALPDLVQLLQDPSWWVRSQAGQSIMTFPTGKEILQEVMVESTDAFARDMAWEWINKGVYQT</sequence>
<dbReference type="Gene3D" id="1.25.10.10">
    <property type="entry name" value="Leucine-rich Repeat Variant"/>
    <property type="match status" value="1"/>
</dbReference>
<dbReference type="InterPro" id="IPR011989">
    <property type="entry name" value="ARM-like"/>
</dbReference>
<dbReference type="EMBL" id="QTKX01000001">
    <property type="protein sequence ID" value="MBS8262863.1"/>
    <property type="molecule type" value="Genomic_DNA"/>
</dbReference>
<keyword evidence="3" id="KW-1185">Reference proteome</keyword>
<evidence type="ECO:0000256" key="1">
    <source>
        <dbReference type="SAM" id="Phobius"/>
    </source>
</evidence>
<reference evidence="2 3" key="1">
    <citation type="journal article" date="2021" name="Microorganisms">
        <title>Bacterial Dimethylsulfoniopropionate Biosynthesis in the East China Sea.</title>
        <authorList>
            <person name="Liu J."/>
            <person name="Zhang Y."/>
            <person name="Liu J."/>
            <person name="Zhong H."/>
            <person name="Williams B.T."/>
            <person name="Zheng Y."/>
            <person name="Curson A.R.J."/>
            <person name="Sun C."/>
            <person name="Sun H."/>
            <person name="Song D."/>
            <person name="Wagner Mackenzie B."/>
            <person name="Bermejo Martinez A."/>
            <person name="Todd J.D."/>
            <person name="Zhang X.H."/>
        </authorList>
    </citation>
    <scope>NUCLEOTIDE SEQUENCE [LARGE SCALE GENOMIC DNA]</scope>
    <source>
        <strain evidence="2 3">ESS08</strain>
    </source>
</reference>
<accession>A0A944CJI1</accession>
<dbReference type="SUPFAM" id="SSF48371">
    <property type="entry name" value="ARM repeat"/>
    <property type="match status" value="1"/>
</dbReference>
<gene>
    <name evidence="2" type="ORF">DYI25_00265</name>
</gene>
<dbReference type="InterPro" id="IPR016024">
    <property type="entry name" value="ARM-type_fold"/>
</dbReference>
<keyword evidence="1" id="KW-1133">Transmembrane helix</keyword>
<dbReference type="RefSeq" id="WP_213365506.1">
    <property type="nucleotide sequence ID" value="NZ_QTKX01000001.1"/>
</dbReference>
<dbReference type="Pfam" id="PF13646">
    <property type="entry name" value="HEAT_2"/>
    <property type="match status" value="1"/>
</dbReference>
<protein>
    <submittedName>
        <fullName evidence="2">HEAT repeat domain-containing protein</fullName>
    </submittedName>
</protein>
<keyword evidence="1" id="KW-0472">Membrane</keyword>
<feature type="transmembrane region" description="Helical" evidence="1">
    <location>
        <begin position="6"/>
        <end position="29"/>
    </location>
</feature>